<feature type="region of interest" description="Disordered" evidence="2">
    <location>
        <begin position="229"/>
        <end position="249"/>
    </location>
</feature>
<comment type="similarity">
    <text evidence="1">Belongs to the arrestin family.</text>
</comment>
<dbReference type="InterPro" id="IPR014756">
    <property type="entry name" value="Ig_E-set"/>
</dbReference>
<dbReference type="InterPro" id="IPR014752">
    <property type="entry name" value="Arrestin-like_C"/>
</dbReference>
<gene>
    <name evidence="3" type="ORF">PACLA_8A087137</name>
</gene>
<dbReference type="PANTHER" id="PTHR11188">
    <property type="entry name" value="ARRESTIN DOMAIN CONTAINING PROTEIN"/>
    <property type="match status" value="1"/>
</dbReference>
<reference evidence="3" key="1">
    <citation type="submission" date="2020-04" db="EMBL/GenBank/DDBJ databases">
        <authorList>
            <person name="Alioto T."/>
            <person name="Alioto T."/>
            <person name="Gomez Garrido J."/>
        </authorList>
    </citation>
    <scope>NUCLEOTIDE SEQUENCE</scope>
    <source>
        <strain evidence="3">A484AB</strain>
    </source>
</reference>
<dbReference type="PANTHER" id="PTHR11188:SF176">
    <property type="entry name" value="ARRESTIN DOMAIN-CONTAINING PROTEIN 1"/>
    <property type="match status" value="1"/>
</dbReference>
<proteinExistence type="inferred from homology"/>
<dbReference type="Pfam" id="PF00339">
    <property type="entry name" value="Arrestin_N"/>
    <property type="match status" value="1"/>
</dbReference>
<evidence type="ECO:0000313" key="4">
    <source>
        <dbReference type="Proteomes" id="UP001152795"/>
    </source>
</evidence>
<dbReference type="InterPro" id="IPR011022">
    <property type="entry name" value="Arrestin_C-like"/>
</dbReference>
<dbReference type="InterPro" id="IPR011021">
    <property type="entry name" value="Arrestin-like_N"/>
</dbReference>
<evidence type="ECO:0000313" key="3">
    <source>
        <dbReference type="EMBL" id="CAB4010250.1"/>
    </source>
</evidence>
<dbReference type="Proteomes" id="UP001152795">
    <property type="component" value="Unassembled WGS sequence"/>
</dbReference>
<dbReference type="EMBL" id="CACRXK020006723">
    <property type="protein sequence ID" value="CAB4010250.1"/>
    <property type="molecule type" value="Genomic_DNA"/>
</dbReference>
<comment type="caution">
    <text evidence="3">The sequence shown here is derived from an EMBL/GenBank/DDBJ whole genome shotgun (WGS) entry which is preliminary data.</text>
</comment>
<dbReference type="SUPFAM" id="SSF81296">
    <property type="entry name" value="E set domains"/>
    <property type="match status" value="2"/>
</dbReference>
<evidence type="ECO:0000256" key="1">
    <source>
        <dbReference type="ARBA" id="ARBA00005298"/>
    </source>
</evidence>
<protein>
    <submittedName>
        <fullName evidence="3">Uncharacterized protein</fullName>
    </submittedName>
</protein>
<evidence type="ECO:0000256" key="2">
    <source>
        <dbReference type="SAM" id="MobiDB-lite"/>
    </source>
</evidence>
<feature type="compositionally biased region" description="Low complexity" evidence="2">
    <location>
        <begin position="346"/>
        <end position="361"/>
    </location>
</feature>
<dbReference type="GO" id="GO:0005737">
    <property type="term" value="C:cytoplasm"/>
    <property type="evidence" value="ECO:0007669"/>
    <property type="project" value="TreeGrafter"/>
</dbReference>
<dbReference type="InterPro" id="IPR050357">
    <property type="entry name" value="Arrestin_domain-protein"/>
</dbReference>
<sequence length="384" mass="43149">MPRFDVNFADPKKFFYPGETIIGNIVIKLDSAINCKKISLKFKGKSHVRWTTGSGDDKKTHWNTEEYFKNSITLVAALPPDSEITLHPGEFSYPFQFQLPSNLPPSVEAPIVTGNIQYYMKIKIDVDSWRLKSDIEEKIPFKVVASPVDLNQTRNLLEPAAATEEKFLCCLCCQSGPIRLVGRIQKQAYYLGDQIIFSFELDNKETDKPLRKIEARLIERFTFISNTGRTSEHEHAKSSVQLSEGVPPRGEDTWNNVTLNIPTNIIPSFNNCKCMRLEYYFIVNVDIESAFDPKVSFPITISSGPQMVQPVIQPPFIPGNVMPPAPGMVYPPPTTSYPPMPPTGYPPATGYPQPAGYPPATITQQPEVWNPDLPPPAYPIEEKK</sequence>
<dbReference type="SMART" id="SM01017">
    <property type="entry name" value="Arrestin_C"/>
    <property type="match status" value="2"/>
</dbReference>
<feature type="region of interest" description="Disordered" evidence="2">
    <location>
        <begin position="340"/>
        <end position="384"/>
    </location>
</feature>
<dbReference type="Pfam" id="PF02752">
    <property type="entry name" value="Arrestin_C"/>
    <property type="match status" value="1"/>
</dbReference>
<dbReference type="Gene3D" id="2.60.40.640">
    <property type="match status" value="2"/>
</dbReference>
<dbReference type="GO" id="GO:0015031">
    <property type="term" value="P:protein transport"/>
    <property type="evidence" value="ECO:0007669"/>
    <property type="project" value="TreeGrafter"/>
</dbReference>
<dbReference type="OrthoDB" id="2333384at2759"/>
<keyword evidence="4" id="KW-1185">Reference proteome</keyword>
<dbReference type="AlphaFoldDB" id="A0A7D9IPK4"/>
<name>A0A7D9IPK4_PARCT</name>
<organism evidence="3 4">
    <name type="scientific">Paramuricea clavata</name>
    <name type="common">Red gorgonian</name>
    <name type="synonym">Violescent sea-whip</name>
    <dbReference type="NCBI Taxonomy" id="317549"/>
    <lineage>
        <taxon>Eukaryota</taxon>
        <taxon>Metazoa</taxon>
        <taxon>Cnidaria</taxon>
        <taxon>Anthozoa</taxon>
        <taxon>Octocorallia</taxon>
        <taxon>Malacalcyonacea</taxon>
        <taxon>Plexauridae</taxon>
        <taxon>Paramuricea</taxon>
    </lineage>
</organism>
<accession>A0A7D9IPK4</accession>